<keyword evidence="1" id="KW-1185">Reference proteome</keyword>
<dbReference type="GeneID" id="100203999"/>
<accession>A0ABM4CIV4</accession>
<evidence type="ECO:0000313" key="1">
    <source>
        <dbReference type="Proteomes" id="UP001652625"/>
    </source>
</evidence>
<reference evidence="2" key="1">
    <citation type="submission" date="2025-08" db="UniProtKB">
        <authorList>
            <consortium name="RefSeq"/>
        </authorList>
    </citation>
    <scope>IDENTIFICATION</scope>
</reference>
<evidence type="ECO:0000313" key="2">
    <source>
        <dbReference type="RefSeq" id="XP_065661667.1"/>
    </source>
</evidence>
<dbReference type="RefSeq" id="XP_065661667.1">
    <property type="nucleotide sequence ID" value="XM_065805595.1"/>
</dbReference>
<proteinExistence type="predicted"/>
<sequence>MGNQLESETPKFNQKNIMEEVNETEWETVNIKTPHPCEKNDGQTLTRIPLKTKFDFATECSSKMRWSNTRKVSKLGLAARSIKKANAVELNEKKALSNNPNSTVCAGGLPFQKSMIATEYSPIKKIEVPSQKEILVPLTKSVVSSKNCGFESSASKVKKWLASTEKHCRKRSSDHFEKDQLMKNFCDHRKATSTVNLQISKTNIEQNEIKQLNEPSPIFSEFNHYVQETTFESEILSEISCKKKQNEVKEKVKTQRKRRKKRITMKITPKKAVKQGNIKKELFNRMKGKKLDVAAKRPLSVGSLETNQPHMYNLRSKDRMNIIYRNCVEQITENKKIKYIKKKEVFNSNDLIVNKDICNKKVSWKDKKSKYETVFDIPKINLVSDSHSNLYSYKIYKDQFNLPETIYEKDCDNDNLNETPASCMKNSMKSTNNSKRKLSFYDRAVISSVETIKDSEVHSIECGKDSIQNVITTNKLDIDSQETLHIVYADVNESQSDISSCCLFENEFSIGKGVLIKFNDVQLVNNTSHETSDSEISTCFLASCENDLIIN</sequence>
<protein>
    <submittedName>
        <fullName evidence="2">Uncharacterized protein LOC100203999 isoform X5</fullName>
    </submittedName>
</protein>
<organism evidence="1 2">
    <name type="scientific">Hydra vulgaris</name>
    <name type="common">Hydra</name>
    <name type="synonym">Hydra attenuata</name>
    <dbReference type="NCBI Taxonomy" id="6087"/>
    <lineage>
        <taxon>Eukaryota</taxon>
        <taxon>Metazoa</taxon>
        <taxon>Cnidaria</taxon>
        <taxon>Hydrozoa</taxon>
        <taxon>Hydroidolina</taxon>
        <taxon>Anthoathecata</taxon>
        <taxon>Aplanulata</taxon>
        <taxon>Hydridae</taxon>
        <taxon>Hydra</taxon>
    </lineage>
</organism>
<name>A0ABM4CIV4_HYDVU</name>
<gene>
    <name evidence="2" type="primary">LOC100203999</name>
</gene>
<dbReference type="Proteomes" id="UP001652625">
    <property type="component" value="Chromosome 09"/>
</dbReference>